<organism evidence="2 3">
    <name type="scientific">Aldrovandia affinis</name>
    <dbReference type="NCBI Taxonomy" id="143900"/>
    <lineage>
        <taxon>Eukaryota</taxon>
        <taxon>Metazoa</taxon>
        <taxon>Chordata</taxon>
        <taxon>Craniata</taxon>
        <taxon>Vertebrata</taxon>
        <taxon>Euteleostomi</taxon>
        <taxon>Actinopterygii</taxon>
        <taxon>Neopterygii</taxon>
        <taxon>Teleostei</taxon>
        <taxon>Notacanthiformes</taxon>
        <taxon>Halosauridae</taxon>
        <taxon>Aldrovandia</taxon>
    </lineage>
</organism>
<proteinExistence type="predicted"/>
<keyword evidence="3" id="KW-1185">Reference proteome</keyword>
<accession>A0AAD7WTE7</accession>
<reference evidence="2" key="1">
    <citation type="journal article" date="2023" name="Science">
        <title>Genome structures resolve the early diversification of teleost fishes.</title>
        <authorList>
            <person name="Parey E."/>
            <person name="Louis A."/>
            <person name="Montfort J."/>
            <person name="Bouchez O."/>
            <person name="Roques C."/>
            <person name="Iampietro C."/>
            <person name="Lluch J."/>
            <person name="Castinel A."/>
            <person name="Donnadieu C."/>
            <person name="Desvignes T."/>
            <person name="Floi Bucao C."/>
            <person name="Jouanno E."/>
            <person name="Wen M."/>
            <person name="Mejri S."/>
            <person name="Dirks R."/>
            <person name="Jansen H."/>
            <person name="Henkel C."/>
            <person name="Chen W.J."/>
            <person name="Zahm M."/>
            <person name="Cabau C."/>
            <person name="Klopp C."/>
            <person name="Thompson A.W."/>
            <person name="Robinson-Rechavi M."/>
            <person name="Braasch I."/>
            <person name="Lecointre G."/>
            <person name="Bobe J."/>
            <person name="Postlethwait J.H."/>
            <person name="Berthelot C."/>
            <person name="Roest Crollius H."/>
            <person name="Guiguen Y."/>
        </authorList>
    </citation>
    <scope>NUCLEOTIDE SEQUENCE</scope>
    <source>
        <strain evidence="2">NC1722</strain>
    </source>
</reference>
<sequence>MTVKDPEIQVGHALKVASAHEQRSLAGVRVIVVAASAGEGSLDRHARRGDPTGQRVREPCRAPQEPSARRGRFRSFLRSSGLLNGDEGEVGETSLPEWGTLAAMV</sequence>
<dbReference type="AlphaFoldDB" id="A0AAD7WTE7"/>
<comment type="caution">
    <text evidence="2">The sequence shown here is derived from an EMBL/GenBank/DDBJ whole genome shotgun (WGS) entry which is preliminary data.</text>
</comment>
<name>A0AAD7WTE7_9TELE</name>
<protein>
    <submittedName>
        <fullName evidence="2">Uncharacterized protein</fullName>
    </submittedName>
</protein>
<gene>
    <name evidence="2" type="ORF">AAFF_G00274960</name>
</gene>
<evidence type="ECO:0000313" key="2">
    <source>
        <dbReference type="EMBL" id="KAJ8407639.1"/>
    </source>
</evidence>
<feature type="compositionally biased region" description="Basic and acidic residues" evidence="1">
    <location>
        <begin position="41"/>
        <end position="60"/>
    </location>
</feature>
<dbReference type="Proteomes" id="UP001221898">
    <property type="component" value="Unassembled WGS sequence"/>
</dbReference>
<evidence type="ECO:0000256" key="1">
    <source>
        <dbReference type="SAM" id="MobiDB-lite"/>
    </source>
</evidence>
<feature type="region of interest" description="Disordered" evidence="1">
    <location>
        <begin position="41"/>
        <end position="75"/>
    </location>
</feature>
<dbReference type="EMBL" id="JAINUG010000038">
    <property type="protein sequence ID" value="KAJ8407639.1"/>
    <property type="molecule type" value="Genomic_DNA"/>
</dbReference>
<evidence type="ECO:0000313" key="3">
    <source>
        <dbReference type="Proteomes" id="UP001221898"/>
    </source>
</evidence>